<dbReference type="Pfam" id="PF00079">
    <property type="entry name" value="Serpin"/>
    <property type="match status" value="1"/>
</dbReference>
<dbReference type="Proteomes" id="UP000271098">
    <property type="component" value="Unassembled WGS sequence"/>
</dbReference>
<dbReference type="Gene3D" id="3.30.497.10">
    <property type="entry name" value="Antithrombin, subunit I, domain 2"/>
    <property type="match status" value="1"/>
</dbReference>
<feature type="domain" description="Serpin" evidence="2">
    <location>
        <begin position="4"/>
        <end position="131"/>
    </location>
</feature>
<dbReference type="WBParaSite" id="GPUH_0002191801-mRNA-1">
    <property type="protein sequence ID" value="GPUH_0002191801-mRNA-1"/>
    <property type="gene ID" value="GPUH_0002191801"/>
</dbReference>
<dbReference type="OrthoDB" id="9518664at2759"/>
<dbReference type="InterPro" id="IPR023796">
    <property type="entry name" value="Serpin_dom"/>
</dbReference>
<dbReference type="PANTHER" id="PTHR11461:SF211">
    <property type="entry name" value="GH10112P-RELATED"/>
    <property type="match status" value="1"/>
</dbReference>
<evidence type="ECO:0000256" key="1">
    <source>
        <dbReference type="ARBA" id="ARBA00009500"/>
    </source>
</evidence>
<dbReference type="EMBL" id="UYRT01093738">
    <property type="protein sequence ID" value="VDN39136.1"/>
    <property type="molecule type" value="Genomic_DNA"/>
</dbReference>
<dbReference type="SUPFAM" id="SSF56574">
    <property type="entry name" value="Serpins"/>
    <property type="match status" value="1"/>
</dbReference>
<organism evidence="5">
    <name type="scientific">Gongylonema pulchrum</name>
    <dbReference type="NCBI Taxonomy" id="637853"/>
    <lineage>
        <taxon>Eukaryota</taxon>
        <taxon>Metazoa</taxon>
        <taxon>Ecdysozoa</taxon>
        <taxon>Nematoda</taxon>
        <taxon>Chromadorea</taxon>
        <taxon>Rhabditida</taxon>
        <taxon>Spirurina</taxon>
        <taxon>Spiruromorpha</taxon>
        <taxon>Spiruroidea</taxon>
        <taxon>Gongylonematidae</taxon>
        <taxon>Gongylonema</taxon>
    </lineage>
</organism>
<reference evidence="3 4" key="2">
    <citation type="submission" date="2018-11" db="EMBL/GenBank/DDBJ databases">
        <authorList>
            <consortium name="Pathogen Informatics"/>
        </authorList>
    </citation>
    <scope>NUCLEOTIDE SEQUENCE [LARGE SCALE GENOMIC DNA]</scope>
</reference>
<dbReference type="PANTHER" id="PTHR11461">
    <property type="entry name" value="SERINE PROTEASE INHIBITOR, SERPIN"/>
    <property type="match status" value="1"/>
</dbReference>
<dbReference type="GO" id="GO:0005615">
    <property type="term" value="C:extracellular space"/>
    <property type="evidence" value="ECO:0007669"/>
    <property type="project" value="InterPro"/>
</dbReference>
<proteinExistence type="inferred from homology"/>
<protein>
    <submittedName>
        <fullName evidence="5">SERPIN domain-containing protein</fullName>
    </submittedName>
</protein>
<dbReference type="GO" id="GO:0004867">
    <property type="term" value="F:serine-type endopeptidase inhibitor activity"/>
    <property type="evidence" value="ECO:0007669"/>
    <property type="project" value="InterPro"/>
</dbReference>
<evidence type="ECO:0000259" key="2">
    <source>
        <dbReference type="Pfam" id="PF00079"/>
    </source>
</evidence>
<dbReference type="AlphaFoldDB" id="A0A183ELQ0"/>
<evidence type="ECO:0000313" key="3">
    <source>
        <dbReference type="EMBL" id="VDN39136.1"/>
    </source>
</evidence>
<dbReference type="InterPro" id="IPR042178">
    <property type="entry name" value="Serpin_sf_1"/>
</dbReference>
<evidence type="ECO:0000313" key="4">
    <source>
        <dbReference type="Proteomes" id="UP000271098"/>
    </source>
</evidence>
<dbReference type="InterPro" id="IPR000215">
    <property type="entry name" value="Serpin_fam"/>
</dbReference>
<name>A0A183ELQ0_9BILA</name>
<sequence length="133" mass="14810">MDEAQADFALNLLRAATKGDESAIISPFSAAVALAMTYVGAEGQSDEQFVDYISKLLADVNSADKGVTLDTANRLYVEKNFTLLEAFLKIIESHFAGQLQQVEFKQKKAVVHQINSWVEQQTRDKIKDLVRTE</sequence>
<reference evidence="5" key="1">
    <citation type="submission" date="2016-06" db="UniProtKB">
        <authorList>
            <consortium name="WormBaseParasite"/>
        </authorList>
    </citation>
    <scope>IDENTIFICATION</scope>
</reference>
<keyword evidence="4" id="KW-1185">Reference proteome</keyword>
<evidence type="ECO:0000313" key="5">
    <source>
        <dbReference type="WBParaSite" id="GPUH_0002191801-mRNA-1"/>
    </source>
</evidence>
<gene>
    <name evidence="3" type="ORF">GPUH_LOCUS21891</name>
</gene>
<comment type="similarity">
    <text evidence="1">Belongs to the serpin family.</text>
</comment>
<accession>A0A183ELQ0</accession>
<dbReference type="InterPro" id="IPR036186">
    <property type="entry name" value="Serpin_sf"/>
</dbReference>